<accession>A0A484HDR7</accession>
<gene>
    <name evidence="1" type="ORF">EPICR_170031</name>
</gene>
<evidence type="ECO:0000313" key="1">
    <source>
        <dbReference type="EMBL" id="VEN73415.1"/>
    </source>
</evidence>
<protein>
    <recommendedName>
        <fullName evidence="2">CopG family transcriptional regulator</fullName>
    </recommendedName>
</protein>
<dbReference type="AlphaFoldDB" id="A0A484HDR7"/>
<reference evidence="1" key="1">
    <citation type="submission" date="2019-01" db="EMBL/GenBank/DDBJ databases">
        <authorList>
            <consortium name="Genoscope - CEA"/>
            <person name="William W."/>
        </authorList>
    </citation>
    <scope>NUCLEOTIDE SEQUENCE</scope>
    <source>
        <strain evidence="1">CR-1</strain>
    </source>
</reference>
<dbReference type="EMBL" id="CAACVI010000009">
    <property type="protein sequence ID" value="VEN73415.1"/>
    <property type="molecule type" value="Genomic_DNA"/>
</dbReference>
<name>A0A484HDR7_9BACT</name>
<dbReference type="CDD" id="cd22231">
    <property type="entry name" value="RHH_NikR_HicB-like"/>
    <property type="match status" value="1"/>
</dbReference>
<organism evidence="1">
    <name type="scientific">uncultured Desulfobacteraceae bacterium</name>
    <dbReference type="NCBI Taxonomy" id="218296"/>
    <lineage>
        <taxon>Bacteria</taxon>
        <taxon>Pseudomonadati</taxon>
        <taxon>Thermodesulfobacteriota</taxon>
        <taxon>Desulfobacteria</taxon>
        <taxon>Desulfobacterales</taxon>
        <taxon>Desulfobacteraceae</taxon>
        <taxon>environmental samples</taxon>
    </lineage>
</organism>
<sequence>MKIKTSITMTEEVLRAIDPHIGEYKSRSEFIETAVVKLIAQLARKQAEQRDLEIINQHADAFNIEAEDALAYQVPL</sequence>
<evidence type="ECO:0008006" key="2">
    <source>
        <dbReference type="Google" id="ProtNLM"/>
    </source>
</evidence>
<proteinExistence type="predicted"/>